<feature type="domain" description="GGDEF" evidence="3">
    <location>
        <begin position="280"/>
        <end position="411"/>
    </location>
</feature>
<evidence type="ECO:0000313" key="6">
    <source>
        <dbReference type="Proteomes" id="UP001341444"/>
    </source>
</evidence>
<dbReference type="InterPro" id="IPR001633">
    <property type="entry name" value="EAL_dom"/>
</dbReference>
<dbReference type="Pfam" id="PF00563">
    <property type="entry name" value="EAL"/>
    <property type="match status" value="1"/>
</dbReference>
<dbReference type="Gene3D" id="3.20.20.450">
    <property type="entry name" value="EAL domain"/>
    <property type="match status" value="1"/>
</dbReference>
<dbReference type="InterPro" id="IPR050706">
    <property type="entry name" value="Cyclic-di-GMP_PDE-like"/>
</dbReference>
<keyword evidence="1" id="KW-1133">Transmembrane helix</keyword>
<evidence type="ECO:0000259" key="3">
    <source>
        <dbReference type="PROSITE" id="PS50887"/>
    </source>
</evidence>
<dbReference type="SMART" id="SM00267">
    <property type="entry name" value="GGDEF"/>
    <property type="match status" value="1"/>
</dbReference>
<dbReference type="Pfam" id="PF03707">
    <property type="entry name" value="MHYT"/>
    <property type="match status" value="2"/>
</dbReference>
<dbReference type="PROSITE" id="PS50924">
    <property type="entry name" value="MHYT"/>
    <property type="match status" value="1"/>
</dbReference>
<feature type="domain" description="EAL" evidence="2">
    <location>
        <begin position="419"/>
        <end position="674"/>
    </location>
</feature>
<keyword evidence="1" id="KW-0812">Transmembrane</keyword>
<evidence type="ECO:0000256" key="1">
    <source>
        <dbReference type="PROSITE-ProRule" id="PRU00244"/>
    </source>
</evidence>
<keyword evidence="1" id="KW-0472">Membrane</keyword>
<dbReference type="CDD" id="cd01948">
    <property type="entry name" value="EAL"/>
    <property type="match status" value="1"/>
</dbReference>
<evidence type="ECO:0000313" key="5">
    <source>
        <dbReference type="EMBL" id="MED1206055.1"/>
    </source>
</evidence>
<protein>
    <submittedName>
        <fullName evidence="5">EAL domain-containing protein</fullName>
    </submittedName>
</protein>
<dbReference type="InterPro" id="IPR000160">
    <property type="entry name" value="GGDEF_dom"/>
</dbReference>
<feature type="transmembrane region" description="Helical" evidence="1">
    <location>
        <begin position="87"/>
        <end position="106"/>
    </location>
</feature>
<dbReference type="InterPro" id="IPR043128">
    <property type="entry name" value="Rev_trsase/Diguanyl_cyclase"/>
</dbReference>
<dbReference type="Proteomes" id="UP001341444">
    <property type="component" value="Unassembled WGS sequence"/>
</dbReference>
<dbReference type="InterPro" id="IPR035919">
    <property type="entry name" value="EAL_sf"/>
</dbReference>
<feature type="transmembrane region" description="Helical" evidence="1">
    <location>
        <begin position="152"/>
        <end position="174"/>
    </location>
</feature>
<feature type="transmembrane region" description="Helical" evidence="1">
    <location>
        <begin position="20"/>
        <end position="40"/>
    </location>
</feature>
<name>A0ABU6MSP8_9BACI</name>
<feature type="domain" description="MHYT" evidence="4">
    <location>
        <begin position="17"/>
        <end position="209"/>
    </location>
</feature>
<dbReference type="RefSeq" id="WP_066269385.1">
    <property type="nucleotide sequence ID" value="NZ_JARMAB010000047.1"/>
</dbReference>
<dbReference type="PANTHER" id="PTHR33121:SF79">
    <property type="entry name" value="CYCLIC DI-GMP PHOSPHODIESTERASE PDED-RELATED"/>
    <property type="match status" value="1"/>
</dbReference>
<gene>
    <name evidence="5" type="ORF">P4T90_23805</name>
</gene>
<dbReference type="SMART" id="SM00052">
    <property type="entry name" value="EAL"/>
    <property type="match status" value="1"/>
</dbReference>
<evidence type="ECO:0000259" key="4">
    <source>
        <dbReference type="PROSITE" id="PS50924"/>
    </source>
</evidence>
<feature type="transmembrane region" description="Helical" evidence="1">
    <location>
        <begin position="52"/>
        <end position="81"/>
    </location>
</feature>
<feature type="transmembrane region" description="Helical" evidence="1">
    <location>
        <begin position="118"/>
        <end position="140"/>
    </location>
</feature>
<accession>A0ABU6MSP8</accession>
<dbReference type="SUPFAM" id="SSF55073">
    <property type="entry name" value="Nucleotide cyclase"/>
    <property type="match status" value="1"/>
</dbReference>
<dbReference type="PROSITE" id="PS50883">
    <property type="entry name" value="EAL"/>
    <property type="match status" value="1"/>
</dbReference>
<dbReference type="Gene3D" id="3.30.70.270">
    <property type="match status" value="1"/>
</dbReference>
<dbReference type="PROSITE" id="PS50887">
    <property type="entry name" value="GGDEF"/>
    <property type="match status" value="1"/>
</dbReference>
<dbReference type="Pfam" id="PF00990">
    <property type="entry name" value="GGDEF"/>
    <property type="match status" value="1"/>
</dbReference>
<dbReference type="EMBL" id="JARMAB010000047">
    <property type="protein sequence ID" value="MED1206055.1"/>
    <property type="molecule type" value="Genomic_DNA"/>
</dbReference>
<dbReference type="InterPro" id="IPR005330">
    <property type="entry name" value="MHYT_dom"/>
</dbReference>
<sequence>MVTLSQMKDQVMLHGEYSTPIVILSIAIACIASYTALSLNERINRHSFFHRNVWLGLASFAMGLGIWSMHFIGMSAFMLPIPMNYDIFTTIISILPALVASYLAFYIANRTNRTHWPYALAGIVMGLGISAMHYIGMAAMRMEAVVYYKSGIVWLSVGIAIVVSYCALYIFSFLQKYMEKHWLKILTSITMGFAIASMHYTGMAAIVFYADHSFSNNEMQNMNFMFLIAAVTIGMFLVLGLSGLSGLLDRYVEYRLNYFDALTLLPNRRQFEKDMREYGQTGSLAIVHLQDLEKWNSRYGYSFGDKIIQNVSKILLQLAPGISKVYRIEGNRFAVLGNNPDREELKRAMEIVASVLSKPIMMDGHRTIIEMVCALSHTSGEEEKNQLFSHAMAVLHHSSPRYRHQVVEYDAAVHTYAFERYLIQDIERAMEEEELFLVYQPKVGLESRKILGVEALLRWQHPKYGFVSPAVFIPVLEESGKMNKVTNWIISQVCQQIARWDQEGFKDFQVAINIPGSYFTSPLLMKTLKESVAKYKVNSRCIELEITETSVIHNIESAIRAVVEFEKYGFSVALDDFGTGLSSLSYLRRLPITTLKIDKTFVDEVPASVKDASIVEAIIALGHSLDLNVVIEGVEWEEQVEFLSSLSINPIIQGYYFSKPLKAEELVSWISDFSPVLV</sequence>
<proteinExistence type="predicted"/>
<evidence type="ECO:0000259" key="2">
    <source>
        <dbReference type="PROSITE" id="PS50883"/>
    </source>
</evidence>
<keyword evidence="6" id="KW-1185">Reference proteome</keyword>
<feature type="transmembrane region" description="Helical" evidence="1">
    <location>
        <begin position="186"/>
        <end position="210"/>
    </location>
</feature>
<dbReference type="PANTHER" id="PTHR33121">
    <property type="entry name" value="CYCLIC DI-GMP PHOSPHODIESTERASE PDEF"/>
    <property type="match status" value="1"/>
</dbReference>
<dbReference type="InterPro" id="IPR029787">
    <property type="entry name" value="Nucleotide_cyclase"/>
</dbReference>
<dbReference type="SUPFAM" id="SSF141868">
    <property type="entry name" value="EAL domain-like"/>
    <property type="match status" value="1"/>
</dbReference>
<organism evidence="5 6">
    <name type="scientific">Heyndrickxia acidicola</name>
    <dbReference type="NCBI Taxonomy" id="209389"/>
    <lineage>
        <taxon>Bacteria</taxon>
        <taxon>Bacillati</taxon>
        <taxon>Bacillota</taxon>
        <taxon>Bacilli</taxon>
        <taxon>Bacillales</taxon>
        <taxon>Bacillaceae</taxon>
        <taxon>Heyndrickxia</taxon>
    </lineage>
</organism>
<comment type="caution">
    <text evidence="5">The sequence shown here is derived from an EMBL/GenBank/DDBJ whole genome shotgun (WGS) entry which is preliminary data.</text>
</comment>
<feature type="transmembrane region" description="Helical" evidence="1">
    <location>
        <begin position="222"/>
        <end position="248"/>
    </location>
</feature>
<reference evidence="5 6" key="1">
    <citation type="submission" date="2023-03" db="EMBL/GenBank/DDBJ databases">
        <title>Bacillus Genome Sequencing.</title>
        <authorList>
            <person name="Dunlap C."/>
        </authorList>
    </citation>
    <scope>NUCLEOTIDE SEQUENCE [LARGE SCALE GENOMIC DNA]</scope>
    <source>
        <strain evidence="5 6">B-23453</strain>
    </source>
</reference>